<dbReference type="SUPFAM" id="SSF46785">
    <property type="entry name" value="Winged helix' DNA-binding domain"/>
    <property type="match status" value="1"/>
</dbReference>
<keyword evidence="10" id="KW-1185">Reference proteome</keyword>
<dbReference type="RefSeq" id="WP_126813028.1">
    <property type="nucleotide sequence ID" value="NZ_NGKC01000004.1"/>
</dbReference>
<dbReference type="EMBL" id="NGKC01000004">
    <property type="protein sequence ID" value="RSU12904.1"/>
    <property type="molecule type" value="Genomic_DNA"/>
</dbReference>
<dbReference type="Pfam" id="PF22381">
    <property type="entry name" value="Staph_reg_Sar_Rot"/>
    <property type="match status" value="1"/>
</dbReference>
<proteinExistence type="inferred from homology"/>
<dbReference type="PANTHER" id="PTHR42756:SF1">
    <property type="entry name" value="TRANSCRIPTIONAL REPRESSOR OF EMRAB OPERON"/>
    <property type="match status" value="1"/>
</dbReference>
<dbReference type="Gene3D" id="1.10.10.10">
    <property type="entry name" value="Winged helix-like DNA-binding domain superfamily/Winged helix DNA-binding domain"/>
    <property type="match status" value="1"/>
</dbReference>
<gene>
    <name evidence="9" type="ORF">CBF27_05020</name>
</gene>
<evidence type="ECO:0000313" key="9">
    <source>
        <dbReference type="EMBL" id="RSU12904.1"/>
    </source>
</evidence>
<dbReference type="PANTHER" id="PTHR42756">
    <property type="entry name" value="TRANSCRIPTIONAL REGULATOR, MARR"/>
    <property type="match status" value="1"/>
</dbReference>
<dbReference type="OrthoDB" id="5461037at2"/>
<evidence type="ECO:0000256" key="2">
    <source>
        <dbReference type="ARBA" id="ARBA00023015"/>
    </source>
</evidence>
<organism evidence="9 10">
    <name type="scientific">Vagococcus acidifermentans</name>
    <dbReference type="NCBI Taxonomy" id="564710"/>
    <lineage>
        <taxon>Bacteria</taxon>
        <taxon>Bacillati</taxon>
        <taxon>Bacillota</taxon>
        <taxon>Bacilli</taxon>
        <taxon>Lactobacillales</taxon>
        <taxon>Enterococcaceae</taxon>
        <taxon>Vagococcus</taxon>
    </lineage>
</organism>
<dbReference type="PROSITE" id="PS50995">
    <property type="entry name" value="HTH_MARR_2"/>
    <property type="match status" value="1"/>
</dbReference>
<dbReference type="InterPro" id="IPR036388">
    <property type="entry name" value="WH-like_DNA-bd_sf"/>
</dbReference>
<dbReference type="SMART" id="SM00347">
    <property type="entry name" value="HTH_MARR"/>
    <property type="match status" value="1"/>
</dbReference>
<reference evidence="9 10" key="1">
    <citation type="submission" date="2017-05" db="EMBL/GenBank/DDBJ databases">
        <title>Vagococcus spp. assemblies.</title>
        <authorList>
            <person name="Gulvik C.A."/>
        </authorList>
    </citation>
    <scope>NUCLEOTIDE SEQUENCE [LARGE SCALE GENOMIC DNA]</scope>
    <source>
        <strain evidence="9 10">LMG 24798</strain>
    </source>
</reference>
<evidence type="ECO:0000256" key="5">
    <source>
        <dbReference type="ARBA" id="ARBA00046337"/>
    </source>
</evidence>
<evidence type="ECO:0000256" key="4">
    <source>
        <dbReference type="ARBA" id="ARBA00023163"/>
    </source>
</evidence>
<name>A0A430AXY1_9ENTE</name>
<protein>
    <recommendedName>
        <fullName evidence="6">HTH-type transcriptional regulator SarZ</fullName>
    </recommendedName>
    <alternativeName>
        <fullName evidence="7">Staphylococcal accessory regulator Z</fullName>
    </alternativeName>
</protein>
<accession>A0A430AXY1</accession>
<dbReference type="AlphaFoldDB" id="A0A430AXY1"/>
<dbReference type="InterPro" id="IPR055166">
    <property type="entry name" value="Transc_reg_Sar_Rot_HTH"/>
</dbReference>
<comment type="subcellular location">
    <subcellularLocation>
        <location evidence="1">Cytoplasm</location>
    </subcellularLocation>
</comment>
<keyword evidence="3" id="KW-0238">DNA-binding</keyword>
<evidence type="ECO:0000256" key="3">
    <source>
        <dbReference type="ARBA" id="ARBA00023125"/>
    </source>
</evidence>
<keyword evidence="2" id="KW-0805">Transcription regulation</keyword>
<evidence type="ECO:0000313" key="10">
    <source>
        <dbReference type="Proteomes" id="UP000286773"/>
    </source>
</evidence>
<dbReference type="PRINTS" id="PR00598">
    <property type="entry name" value="HTHMARR"/>
</dbReference>
<evidence type="ECO:0000256" key="1">
    <source>
        <dbReference type="ARBA" id="ARBA00004496"/>
    </source>
</evidence>
<sequence length="146" mass="16941">MNEDFKQVNDQLVRVFNDILTIEETELKKSEFKDLSIKEMHTIEAIGLHDTKTTSEVAKNLSITVGTLTVAINNLVKKNYVERVRSKEDRRVVMLKLTNRGRLCYRVHQNFHKKMVEAALTDMGDEEKQALIKGLGSLHEFLKEFY</sequence>
<comment type="similarity">
    <text evidence="5">Belongs to the SarZ family.</text>
</comment>
<keyword evidence="4" id="KW-0804">Transcription</keyword>
<dbReference type="InterPro" id="IPR036390">
    <property type="entry name" value="WH_DNA-bd_sf"/>
</dbReference>
<dbReference type="GO" id="GO:0005737">
    <property type="term" value="C:cytoplasm"/>
    <property type="evidence" value="ECO:0007669"/>
    <property type="project" value="UniProtKB-SubCell"/>
</dbReference>
<dbReference type="Proteomes" id="UP000286773">
    <property type="component" value="Unassembled WGS sequence"/>
</dbReference>
<dbReference type="GO" id="GO:0003677">
    <property type="term" value="F:DNA binding"/>
    <property type="evidence" value="ECO:0007669"/>
    <property type="project" value="UniProtKB-KW"/>
</dbReference>
<dbReference type="InterPro" id="IPR000835">
    <property type="entry name" value="HTH_MarR-typ"/>
</dbReference>
<comment type="caution">
    <text evidence="9">The sequence shown here is derived from an EMBL/GenBank/DDBJ whole genome shotgun (WGS) entry which is preliminary data.</text>
</comment>
<evidence type="ECO:0000256" key="7">
    <source>
        <dbReference type="ARBA" id="ARBA00047207"/>
    </source>
</evidence>
<dbReference type="GO" id="GO:0003700">
    <property type="term" value="F:DNA-binding transcription factor activity"/>
    <property type="evidence" value="ECO:0007669"/>
    <property type="project" value="InterPro"/>
</dbReference>
<evidence type="ECO:0000259" key="8">
    <source>
        <dbReference type="PROSITE" id="PS50995"/>
    </source>
</evidence>
<feature type="domain" description="HTH marR-type" evidence="8">
    <location>
        <begin position="1"/>
        <end position="140"/>
    </location>
</feature>
<evidence type="ECO:0000256" key="6">
    <source>
        <dbReference type="ARBA" id="ARBA00047188"/>
    </source>
</evidence>